<dbReference type="InterPro" id="IPR043137">
    <property type="entry name" value="GGT_ssub_C"/>
</dbReference>
<gene>
    <name evidence="1" type="ORF">MED297_08286</name>
</gene>
<dbReference type="AlphaFoldDB" id="A4BCZ0"/>
<dbReference type="Gene3D" id="3.60.20.40">
    <property type="match status" value="1"/>
</dbReference>
<dbReference type="InterPro" id="IPR043138">
    <property type="entry name" value="GGT_lsub"/>
</dbReference>
<organism evidence="1 2">
    <name type="scientific">Reinekea blandensis MED297</name>
    <dbReference type="NCBI Taxonomy" id="314283"/>
    <lineage>
        <taxon>Bacteria</taxon>
        <taxon>Pseudomonadati</taxon>
        <taxon>Pseudomonadota</taxon>
        <taxon>Gammaproteobacteria</taxon>
        <taxon>Oceanospirillales</taxon>
        <taxon>Saccharospirillaceae</taxon>
        <taxon>Reinekea</taxon>
    </lineage>
</organism>
<dbReference type="InterPro" id="IPR052896">
    <property type="entry name" value="GGT-like_enzyme"/>
</dbReference>
<dbReference type="Gene3D" id="1.10.246.130">
    <property type="match status" value="1"/>
</dbReference>
<dbReference type="PANTHER" id="PTHR43881">
    <property type="entry name" value="GAMMA-GLUTAMYLTRANSPEPTIDASE (AFU_ORTHOLOGUE AFUA_4G13580)"/>
    <property type="match status" value="1"/>
</dbReference>
<dbReference type="STRING" id="314283.MED297_08286"/>
<dbReference type="Proteomes" id="UP000005953">
    <property type="component" value="Unassembled WGS sequence"/>
</dbReference>
<evidence type="ECO:0000313" key="2">
    <source>
        <dbReference type="Proteomes" id="UP000005953"/>
    </source>
</evidence>
<dbReference type="EMBL" id="AAOE01000006">
    <property type="protein sequence ID" value="EAR10072.1"/>
    <property type="molecule type" value="Genomic_DNA"/>
</dbReference>
<proteinExistence type="predicted"/>
<keyword evidence="2" id="KW-1185">Reference proteome</keyword>
<dbReference type="InterPro" id="IPR029055">
    <property type="entry name" value="Ntn_hydrolases_N"/>
</dbReference>
<name>A4BCZ0_9GAMM</name>
<sequence length="527" mass="57112">MPGTWESDAMTQQIAFTAPHWAATEAGLEILQRGGTATEAMVAAAAVISVVYPHMNSIGGDSFWLVHTPGDEAPLAIDACGRAATNLSAYSKKTQLKSRGGEACITQAGTIAGWQTALDQDPRASLELSVLLEPAIRWAEGGIIVTQSLADAVRKVLDEGQAPESFRELYAPDDKPLAPGDKFMNPALGATFRTLAENGLRDFYQGSVAQRIQQALKAMGSPLSEQDHRQTQADVVTPLSVSLTGLRCFNLPAPTQGVHSLQILAQVDRRRSEMTSKADWAHLIIEATKQSFADRPVILADPHTVPSAYHDALSDAVLQSKADRIDMERAREWPFPSELGDTVWMGARDASGQLVSFIQSIYWEFGSANVIEDAGFVWNNRGISFSLDAGDINELLPGKKPRHTLNPAMALYDNGQRLSYGTMGGEGQPQTQATLFSRFVWQGASLSQAIAEGRWLLGRTWGDVDDDLKIEADLADEIGEELTRRGHRWRQVPACNEMMGHAGAIFDSGSEVSAATDPRSDGRAEVV</sequence>
<dbReference type="HOGENOM" id="CLU_014813_3_0_6"/>
<dbReference type="Pfam" id="PF01019">
    <property type="entry name" value="G_glu_transpept"/>
    <property type="match status" value="1"/>
</dbReference>
<dbReference type="MEROPS" id="T03.025"/>
<dbReference type="PRINTS" id="PR01210">
    <property type="entry name" value="GGTRANSPTASE"/>
</dbReference>
<comment type="caution">
    <text evidence="1">The sequence shown here is derived from an EMBL/GenBank/DDBJ whole genome shotgun (WGS) entry which is preliminary data.</text>
</comment>
<protein>
    <submittedName>
        <fullName evidence="1">Gamma-glutamyltranspeptidase, putative</fullName>
    </submittedName>
</protein>
<reference evidence="1 2" key="1">
    <citation type="submission" date="2006-02" db="EMBL/GenBank/DDBJ databases">
        <authorList>
            <person name="Pinhassi J."/>
            <person name="Pedros-Alio C."/>
            <person name="Ferriera S."/>
            <person name="Johnson J."/>
            <person name="Kravitz S."/>
            <person name="Halpern A."/>
            <person name="Remington K."/>
            <person name="Beeson K."/>
            <person name="Tran B."/>
            <person name="Rogers Y.-H."/>
            <person name="Friedman R."/>
            <person name="Venter J.C."/>
        </authorList>
    </citation>
    <scope>NUCLEOTIDE SEQUENCE [LARGE SCALE GENOMIC DNA]</scope>
    <source>
        <strain evidence="1 2">MED297</strain>
    </source>
</reference>
<evidence type="ECO:0000313" key="1">
    <source>
        <dbReference type="EMBL" id="EAR10072.1"/>
    </source>
</evidence>
<accession>A4BCZ0</accession>
<dbReference type="SUPFAM" id="SSF56235">
    <property type="entry name" value="N-terminal nucleophile aminohydrolases (Ntn hydrolases)"/>
    <property type="match status" value="1"/>
</dbReference>
<dbReference type="PANTHER" id="PTHR43881:SF5">
    <property type="entry name" value="GAMMA-GLUTAMYLTRANSPEPTIDASE"/>
    <property type="match status" value="1"/>
</dbReference>